<dbReference type="PRINTS" id="PR00133">
    <property type="entry name" value="GLHYDRLASE3"/>
</dbReference>
<dbReference type="KEGG" id="lbk:LVISKB_1942"/>
<dbReference type="GO" id="GO:0005975">
    <property type="term" value="P:carbohydrate metabolic process"/>
    <property type="evidence" value="ECO:0007669"/>
    <property type="project" value="InterPro"/>
</dbReference>
<dbReference type="AlphaFoldDB" id="M5AGW6"/>
<dbReference type="SMART" id="SM01217">
    <property type="entry name" value="Fn3_like"/>
    <property type="match status" value="1"/>
</dbReference>
<dbReference type="InterPro" id="IPR026891">
    <property type="entry name" value="Fn3-like"/>
</dbReference>
<name>M5AGW6_LEVBR</name>
<dbReference type="InterPro" id="IPR001764">
    <property type="entry name" value="Glyco_hydro_3_N"/>
</dbReference>
<reference evidence="4 5" key="1">
    <citation type="journal article" date="2013" name="PLoS ONE">
        <title>Genomic Analysis by Deep Sequencing of the Probiotic Lactobacillus brevis KB290 Harboring Nine Plasmids Reveals Genomic Stability.</title>
        <authorList>
            <person name="Fukao M."/>
            <person name="Oshima K."/>
            <person name="Morita H."/>
            <person name="Toh H."/>
            <person name="Suda W."/>
            <person name="Kim S.W."/>
            <person name="Suzuki S."/>
            <person name="Yakabe T."/>
            <person name="Hattori M."/>
            <person name="Yajima N."/>
        </authorList>
    </citation>
    <scope>NUCLEOTIDE SEQUENCE [LARGE SCALE GENOMIC DNA]</scope>
    <source>
        <strain evidence="4 5">KB290</strain>
    </source>
</reference>
<dbReference type="SMR" id="M5AGW6"/>
<dbReference type="Gene3D" id="2.60.40.10">
    <property type="entry name" value="Immunoglobulins"/>
    <property type="match status" value="1"/>
</dbReference>
<comment type="similarity">
    <text evidence="1">Belongs to the glycosyl hydrolase 3 family.</text>
</comment>
<dbReference type="Pfam" id="PF01915">
    <property type="entry name" value="Glyco_hydro_3_C"/>
    <property type="match status" value="1"/>
</dbReference>
<evidence type="ECO:0000259" key="3">
    <source>
        <dbReference type="SMART" id="SM01217"/>
    </source>
</evidence>
<dbReference type="InterPro" id="IPR002772">
    <property type="entry name" value="Glyco_hydro_3_C"/>
</dbReference>
<dbReference type="InterPro" id="IPR036881">
    <property type="entry name" value="Glyco_hydro_3_C_sf"/>
</dbReference>
<proteinExistence type="inferred from homology"/>
<dbReference type="Pfam" id="PF00933">
    <property type="entry name" value="Glyco_hydro_3"/>
    <property type="match status" value="1"/>
</dbReference>
<dbReference type="InterPro" id="IPR036962">
    <property type="entry name" value="Glyco_hydro_3_N_sf"/>
</dbReference>
<gene>
    <name evidence="4" type="ORF">LVISKB_1942</name>
</gene>
<evidence type="ECO:0000313" key="4">
    <source>
        <dbReference type="EMBL" id="BAN07577.1"/>
    </source>
</evidence>
<dbReference type="GO" id="GO:0008422">
    <property type="term" value="F:beta-glucosidase activity"/>
    <property type="evidence" value="ECO:0007669"/>
    <property type="project" value="UniProtKB-ARBA"/>
</dbReference>
<dbReference type="EMBL" id="AP012167">
    <property type="protein sequence ID" value="BAN07577.1"/>
    <property type="molecule type" value="Genomic_DNA"/>
</dbReference>
<dbReference type="PANTHER" id="PTHR42715">
    <property type="entry name" value="BETA-GLUCOSIDASE"/>
    <property type="match status" value="1"/>
</dbReference>
<dbReference type="FunFam" id="2.60.40.10:FF:000495">
    <property type="entry name" value="Periplasmic beta-glucosidase"/>
    <property type="match status" value="1"/>
</dbReference>
<dbReference type="InterPro" id="IPR013783">
    <property type="entry name" value="Ig-like_fold"/>
</dbReference>
<protein>
    <submittedName>
        <fullName evidence="4">Thermostable beta-glucosidase B</fullName>
    </submittedName>
</protein>
<dbReference type="Proteomes" id="UP000012042">
    <property type="component" value="Chromosome"/>
</dbReference>
<organism evidence="4 5">
    <name type="scientific">Levilactobacillus brevis KB290</name>
    <dbReference type="NCBI Taxonomy" id="1001583"/>
    <lineage>
        <taxon>Bacteria</taxon>
        <taxon>Bacillati</taxon>
        <taxon>Bacillota</taxon>
        <taxon>Bacilli</taxon>
        <taxon>Lactobacillales</taxon>
        <taxon>Lactobacillaceae</taxon>
        <taxon>Levilactobacillus</taxon>
    </lineage>
</organism>
<dbReference type="PANTHER" id="PTHR42715:SF10">
    <property type="entry name" value="BETA-GLUCOSIDASE"/>
    <property type="match status" value="1"/>
</dbReference>
<accession>M5AGW6</accession>
<evidence type="ECO:0000313" key="5">
    <source>
        <dbReference type="Proteomes" id="UP000012042"/>
    </source>
</evidence>
<dbReference type="InterPro" id="IPR017853">
    <property type="entry name" value="GH"/>
</dbReference>
<evidence type="ECO:0000256" key="2">
    <source>
        <dbReference type="ARBA" id="ARBA00022801"/>
    </source>
</evidence>
<keyword evidence="2" id="KW-0378">Hydrolase</keyword>
<sequence length="760" mass="83482">MNKKKGFERMDIERTLAELTLPEKAALVSGKNNWYTAAVDRLDLPALMMTDGPSGLRKQINSGTTNINDAIQAITYPAAALSASTWNESLMHQLGGHLGIEARAEQVSLLLGPGVNMKRSPLGGRNFEYLAEDPLVAGKLGSAYVQGVQSQHVGVAVKHFAANNRENQRFTASSDMSERTLRELYLRTFEIIVKSAYPATIMTSYNKINGVLNSQNERLLRRILRDEWGFHGAVMSDWGAVANTVQALKAGLDLEMPGKGQASVNDIIRAVHTGELDEGTLNKAVRHLLHVVDDWLPADHAQPYDHAAHHQFARKLADDGIILLKNHEDELPLDPQTTGKVVVIGELAENPRFQGSGSSHVNPTKLVSPLDALAGSGLKADYYPGYRLDQSETNGDLAEAALTAAKTADHVIIFAGYPEAAESEGFDKASLMLPENQSDLIGSLAKANVHTTVVLQNGSAVEMPWIHSVAAVVETYLAGEAVGEATWDIITGAVNPSGHLTETFPRRLTDTPMAPTFGQDPHHEYYTEGIFMGYRYYDTHEMHVLFPFGHGLSYTTFEYTNLKLTQNERGATVTFDVTNTGARSGQAVPQLYIANHASHVPMPTKELRAFTKVAIAPGETETVTLALDRRDFSWWCEPKARWQADSGDYEVMIGESSRDIRLQVKLTMDFKNSPAPISTETYMAAIVKNPQLRDLFKQVVLAPEYAGPENFLATTDDQGSLQIFQDRMFMNMPLRAVVALGGPQALITDFITRANTLLRQ</sequence>
<feature type="domain" description="Fibronectin type III-like" evidence="3">
    <location>
        <begin position="587"/>
        <end position="657"/>
    </location>
</feature>
<evidence type="ECO:0000256" key="1">
    <source>
        <dbReference type="ARBA" id="ARBA00005336"/>
    </source>
</evidence>
<dbReference type="HOGENOM" id="CLU_004542_4_1_9"/>
<dbReference type="SUPFAM" id="SSF52279">
    <property type="entry name" value="Beta-D-glucan exohydrolase, C-terminal domain"/>
    <property type="match status" value="1"/>
</dbReference>
<dbReference type="Gene3D" id="3.20.20.300">
    <property type="entry name" value="Glycoside hydrolase, family 3, N-terminal domain"/>
    <property type="match status" value="1"/>
</dbReference>
<dbReference type="SUPFAM" id="SSF51445">
    <property type="entry name" value="(Trans)glycosidases"/>
    <property type="match status" value="1"/>
</dbReference>
<dbReference type="Gene3D" id="3.40.50.1700">
    <property type="entry name" value="Glycoside hydrolase family 3 C-terminal domain"/>
    <property type="match status" value="1"/>
</dbReference>
<dbReference type="PATRIC" id="fig|1001583.3.peg.1930"/>
<dbReference type="Pfam" id="PF14310">
    <property type="entry name" value="Fn3-like"/>
    <property type="match status" value="1"/>
</dbReference>
<dbReference type="InterPro" id="IPR050288">
    <property type="entry name" value="Cellulose_deg_GH3"/>
</dbReference>